<gene>
    <name evidence="2" type="ORF">GCM10023196_071020</name>
</gene>
<evidence type="ECO:0000256" key="1">
    <source>
        <dbReference type="SAM" id="Coils"/>
    </source>
</evidence>
<keyword evidence="1" id="KW-0175">Coiled coil</keyword>
<comment type="caution">
    <text evidence="2">The sequence shown here is derived from an EMBL/GenBank/DDBJ whole genome shotgun (WGS) entry which is preliminary data.</text>
</comment>
<dbReference type="EMBL" id="BAABHK010000012">
    <property type="protein sequence ID" value="GAA4633453.1"/>
    <property type="molecule type" value="Genomic_DNA"/>
</dbReference>
<dbReference type="Proteomes" id="UP001501442">
    <property type="component" value="Unassembled WGS sequence"/>
</dbReference>
<organism evidence="2 3">
    <name type="scientific">Actinoallomurus vinaceus</name>
    <dbReference type="NCBI Taxonomy" id="1080074"/>
    <lineage>
        <taxon>Bacteria</taxon>
        <taxon>Bacillati</taxon>
        <taxon>Actinomycetota</taxon>
        <taxon>Actinomycetes</taxon>
        <taxon>Streptosporangiales</taxon>
        <taxon>Thermomonosporaceae</taxon>
        <taxon>Actinoallomurus</taxon>
    </lineage>
</organism>
<reference evidence="3" key="1">
    <citation type="journal article" date="2019" name="Int. J. Syst. Evol. Microbiol.">
        <title>The Global Catalogue of Microorganisms (GCM) 10K type strain sequencing project: providing services to taxonomists for standard genome sequencing and annotation.</title>
        <authorList>
            <consortium name="The Broad Institute Genomics Platform"/>
            <consortium name="The Broad Institute Genome Sequencing Center for Infectious Disease"/>
            <person name="Wu L."/>
            <person name="Ma J."/>
        </authorList>
    </citation>
    <scope>NUCLEOTIDE SEQUENCE [LARGE SCALE GENOMIC DNA]</scope>
    <source>
        <strain evidence="3">JCM 17939</strain>
    </source>
</reference>
<evidence type="ECO:0000313" key="3">
    <source>
        <dbReference type="Proteomes" id="UP001501442"/>
    </source>
</evidence>
<feature type="coiled-coil region" evidence="1">
    <location>
        <begin position="48"/>
        <end position="75"/>
    </location>
</feature>
<proteinExistence type="predicted"/>
<name>A0ABP8UJW7_9ACTN</name>
<accession>A0ABP8UJW7</accession>
<protein>
    <submittedName>
        <fullName evidence="2">Uncharacterized protein</fullName>
    </submittedName>
</protein>
<keyword evidence="3" id="KW-1185">Reference proteome</keyword>
<dbReference type="RefSeq" id="WP_345436450.1">
    <property type="nucleotide sequence ID" value="NZ_BAABHK010000012.1"/>
</dbReference>
<evidence type="ECO:0000313" key="2">
    <source>
        <dbReference type="EMBL" id="GAA4633453.1"/>
    </source>
</evidence>
<sequence>MADDRSREDLEEELRLVEEDIASIRPQLEEMRRRIGERDDDPTDPAERAAMIENADEQEALLDRLEERRAVLLRRLGRE</sequence>